<gene>
    <name evidence="5" type="ORF">B0J12DRAFT_562486</name>
</gene>
<dbReference type="SUPFAM" id="SSF63825">
    <property type="entry name" value="YWTD domain"/>
    <property type="match status" value="1"/>
</dbReference>
<dbReference type="InterPro" id="IPR013328">
    <property type="entry name" value="6PGD_dom2"/>
</dbReference>
<protein>
    <recommendedName>
        <fullName evidence="7">3-hydroxyacyl-CoA dehydrogenase</fullName>
    </recommendedName>
</protein>
<reference evidence="5 6" key="1">
    <citation type="journal article" date="2021" name="Nat. Commun.">
        <title>Genetic determinants of endophytism in the Arabidopsis root mycobiome.</title>
        <authorList>
            <person name="Mesny F."/>
            <person name="Miyauchi S."/>
            <person name="Thiergart T."/>
            <person name="Pickel B."/>
            <person name="Atanasova L."/>
            <person name="Karlsson M."/>
            <person name="Huettel B."/>
            <person name="Barry K.W."/>
            <person name="Haridas S."/>
            <person name="Chen C."/>
            <person name="Bauer D."/>
            <person name="Andreopoulos W."/>
            <person name="Pangilinan J."/>
            <person name="LaButti K."/>
            <person name="Riley R."/>
            <person name="Lipzen A."/>
            <person name="Clum A."/>
            <person name="Drula E."/>
            <person name="Henrissat B."/>
            <person name="Kohler A."/>
            <person name="Grigoriev I.V."/>
            <person name="Martin F.M."/>
            <person name="Hacquard S."/>
        </authorList>
    </citation>
    <scope>NUCLEOTIDE SEQUENCE [LARGE SCALE GENOMIC DNA]</scope>
    <source>
        <strain evidence="5 6">MPI-SDFR-AT-0080</strain>
    </source>
</reference>
<accession>A0ABQ8GST9</accession>
<dbReference type="InterPro" id="IPR006108">
    <property type="entry name" value="3HC_DH_C"/>
</dbReference>
<dbReference type="InterPro" id="IPR036291">
    <property type="entry name" value="NAD(P)-bd_dom_sf"/>
</dbReference>
<dbReference type="SUPFAM" id="SSF51735">
    <property type="entry name" value="NAD(P)-binding Rossmann-fold domains"/>
    <property type="match status" value="1"/>
</dbReference>
<dbReference type="InterPro" id="IPR011042">
    <property type="entry name" value="6-blade_b-propeller_TolB-like"/>
</dbReference>
<dbReference type="Pfam" id="PF02737">
    <property type="entry name" value="3HCDH_N"/>
    <property type="match status" value="1"/>
</dbReference>
<keyword evidence="2" id="KW-0472">Membrane</keyword>
<dbReference type="InterPro" id="IPR008927">
    <property type="entry name" value="6-PGluconate_DH-like_C_sf"/>
</dbReference>
<dbReference type="SMART" id="SM00135">
    <property type="entry name" value="LY"/>
    <property type="match status" value="5"/>
</dbReference>
<dbReference type="Gene3D" id="2.120.10.30">
    <property type="entry name" value="TolB, C-terminal domain"/>
    <property type="match status" value="2"/>
</dbReference>
<name>A0ABQ8GST9_9PEZI</name>
<feature type="domain" description="3-hydroxyacyl-CoA dehydrogenase C-terminal" evidence="3">
    <location>
        <begin position="194"/>
        <end position="259"/>
    </location>
</feature>
<keyword evidence="2" id="KW-1133">Transmembrane helix</keyword>
<feature type="transmembrane region" description="Helical" evidence="2">
    <location>
        <begin position="12"/>
        <end position="31"/>
    </location>
</feature>
<keyword evidence="6" id="KW-1185">Reference proteome</keyword>
<evidence type="ECO:0000259" key="3">
    <source>
        <dbReference type="Pfam" id="PF00725"/>
    </source>
</evidence>
<dbReference type="InterPro" id="IPR000033">
    <property type="entry name" value="LDLR_classB_rpt"/>
</dbReference>
<sequence>MTSTPEIKKVTIIGCGAIGASWAALFAAHGLTVSCFDINPQAETFLRTLVADALPVLARLNQVRDDQTRASARIDFTTDLASALRGADFVQENGPERLDFKRTLFADIAAHTAPTTIIATSSSGLTCSSIQSGMSADARPERCVVGHPFNPPHLIPLVEVVGGAQTSETTVARAMDFYTALGKRAVRVRKEVPGHIANRLQAALVREILYLTQEGVCSVQDIDDAVSYGPGLRWGVMGPSALLHLGGGQGGIEHMSQHLLGPLTGWWAPSDPLVDEGLRKKWVEGTLEAVGGRRYEDLARQRDEEIVELLRTRKEWDGGRVDRRSWHHCACCEQRHGGVIESAAESCVGGIEMRKNEENLLADRPVITDVGRGSTASARLYILDCDLTHWSNRSGRILTCRPDGSDLQTLIKDLQELPDGIAIDHTNAHIYWTNMGTSGFAAPDGSIQRSNLDGTNLTTILPPSSTHTPKQLAIAPRSGKLYWSDREGMRVMRANLDGSGLETLVSTGTTPEHRADKTRWCVGIAVDEARGWFYWTQKGPSKGNAGRILRARIDGGGAPARDPAERGDVECLFEGLPEPIDLELDEERQVLYWTDRGDPPTGNTLNRAFVGEGRRDGERQILARRLHETIGLALDARAQVVYVTDLAGGVYRVKVGGEGEGEKDVLFSELGDLTGIALSG</sequence>
<evidence type="ECO:0000313" key="6">
    <source>
        <dbReference type="Proteomes" id="UP000774617"/>
    </source>
</evidence>
<dbReference type="InterPro" id="IPR006176">
    <property type="entry name" value="3-OHacyl-CoA_DH_NAD-bd"/>
</dbReference>
<evidence type="ECO:0000256" key="1">
    <source>
        <dbReference type="ARBA" id="ARBA00023002"/>
    </source>
</evidence>
<dbReference type="Pfam" id="PF00725">
    <property type="entry name" value="3HCDH"/>
    <property type="match status" value="1"/>
</dbReference>
<evidence type="ECO:0008006" key="7">
    <source>
        <dbReference type="Google" id="ProtNLM"/>
    </source>
</evidence>
<evidence type="ECO:0000259" key="4">
    <source>
        <dbReference type="Pfam" id="PF02737"/>
    </source>
</evidence>
<feature type="domain" description="3-hydroxyacyl-CoA dehydrogenase NAD binding" evidence="4">
    <location>
        <begin position="9"/>
        <end position="191"/>
    </location>
</feature>
<dbReference type="EMBL" id="JAGTJR010000002">
    <property type="protein sequence ID" value="KAH7063550.1"/>
    <property type="molecule type" value="Genomic_DNA"/>
</dbReference>
<evidence type="ECO:0000313" key="5">
    <source>
        <dbReference type="EMBL" id="KAH7063550.1"/>
    </source>
</evidence>
<dbReference type="SUPFAM" id="SSF48179">
    <property type="entry name" value="6-phosphogluconate dehydrogenase C-terminal domain-like"/>
    <property type="match status" value="1"/>
</dbReference>
<dbReference type="Gene3D" id="1.10.1040.10">
    <property type="entry name" value="N-(1-d-carboxylethyl)-l-norvaline Dehydrogenase, domain 2"/>
    <property type="match status" value="1"/>
</dbReference>
<evidence type="ECO:0000256" key="2">
    <source>
        <dbReference type="SAM" id="Phobius"/>
    </source>
</evidence>
<comment type="caution">
    <text evidence="5">The sequence shown here is derived from an EMBL/GenBank/DDBJ whole genome shotgun (WGS) entry which is preliminary data.</text>
</comment>
<dbReference type="Gene3D" id="3.40.50.720">
    <property type="entry name" value="NAD(P)-binding Rossmann-like Domain"/>
    <property type="match status" value="1"/>
</dbReference>
<dbReference type="Proteomes" id="UP000774617">
    <property type="component" value="Unassembled WGS sequence"/>
</dbReference>
<proteinExistence type="predicted"/>
<keyword evidence="1" id="KW-0560">Oxidoreductase</keyword>
<dbReference type="PANTHER" id="PTHR48075">
    <property type="entry name" value="3-HYDROXYACYL-COA DEHYDROGENASE FAMILY PROTEIN"/>
    <property type="match status" value="1"/>
</dbReference>
<organism evidence="5 6">
    <name type="scientific">Macrophomina phaseolina</name>
    <dbReference type="NCBI Taxonomy" id="35725"/>
    <lineage>
        <taxon>Eukaryota</taxon>
        <taxon>Fungi</taxon>
        <taxon>Dikarya</taxon>
        <taxon>Ascomycota</taxon>
        <taxon>Pezizomycotina</taxon>
        <taxon>Dothideomycetes</taxon>
        <taxon>Dothideomycetes incertae sedis</taxon>
        <taxon>Botryosphaeriales</taxon>
        <taxon>Botryosphaeriaceae</taxon>
        <taxon>Macrophomina</taxon>
    </lineage>
</organism>
<dbReference type="PANTHER" id="PTHR48075:SF5">
    <property type="entry name" value="3-HYDROXYBUTYRYL-COA DEHYDROGENASE"/>
    <property type="match status" value="1"/>
</dbReference>
<keyword evidence="2" id="KW-0812">Transmembrane</keyword>